<comment type="subcellular location">
    <subcellularLocation>
        <location evidence="2">Cytoplasm</location>
    </subcellularLocation>
</comment>
<evidence type="ECO:0000256" key="9">
    <source>
        <dbReference type="ARBA" id="ARBA00023235"/>
    </source>
</evidence>
<keyword evidence="10" id="KW-0119">Carbohydrate metabolism</keyword>
<sequence length="611" mass="69090">MSVPNYRFDNFSCKTLNDWKFFDLFSIQLINVFILQKNPATNEAIRNLVTNNEYKKLECLLLERQSFGTAGIRGKMGAGYSGMNDLVVIQTSQGLAKYLLEYDPNCQQKGVVIGFDARHNSDRFAKRAAAAFIQKNIPVYLFSKCVPTPFVPFGIKLFNASCGIVVTASHNPKDDNGYKVFFSNGAQILSPHDKNIQKCIEECLAPWEKAWDLSLVNKCKDPFNDVSEKYYESLKKRILDSDMIKNCDLKVTYTVLHGVGHNYVTEAFKVLGLQNYYAVKEQMEPNPDFPTAPFPNPEETGVLDLSIKRANETDSSLIIANDPDVDRCAAAERQEDGSFKIFTGNEIGTLLGWWLWLKHKLQNPDVVASDCYMIASAVSSKNLASIAKKEGFNFLETLTGFKWMGNRADELIKTGKTVLFAYEEAIGYMCGSYVLDKDGITAAVELAQMSAYLKTVKQSNLKKQLSEIYKIYGYHHNINSYFLCYDQRVIRSIFERMANFNGVNTYPNQIGKYKVTRVRDLQRGFDSGTAKHKPELPSSPSNFMLTFYFDNGVTVTVRTSGTEPKIKYYSEIIAAPDDQNWSRLQYLLNDVISSVVEILLEPEKNGLQKAQ</sequence>
<evidence type="ECO:0000256" key="8">
    <source>
        <dbReference type="ARBA" id="ARBA00022842"/>
    </source>
</evidence>
<comment type="cofactor">
    <cofactor evidence="1">
        <name>Mg(2+)</name>
        <dbReference type="ChEBI" id="CHEBI:18420"/>
    </cofactor>
</comment>
<evidence type="ECO:0000259" key="13">
    <source>
        <dbReference type="Pfam" id="PF02880"/>
    </source>
</evidence>
<dbReference type="PRINTS" id="PR00509">
    <property type="entry name" value="PGMPMM"/>
</dbReference>
<dbReference type="GO" id="GO:0008973">
    <property type="term" value="F:phosphopentomutase activity"/>
    <property type="evidence" value="ECO:0007669"/>
    <property type="project" value="TreeGrafter"/>
</dbReference>
<dbReference type="SUPFAM" id="SSF53738">
    <property type="entry name" value="Phosphoglucomutase, first 3 domains"/>
    <property type="match status" value="3"/>
</dbReference>
<dbReference type="Gene3D" id="3.40.120.10">
    <property type="entry name" value="Alpha-D-Glucose-1,6-Bisphosphate, subunit A, domain 3"/>
    <property type="match status" value="3"/>
</dbReference>
<evidence type="ECO:0000256" key="6">
    <source>
        <dbReference type="ARBA" id="ARBA00022553"/>
    </source>
</evidence>
<feature type="domain" description="Alpha-D-phosphohexomutase alpha/beta/alpha" evidence="13">
    <location>
        <begin position="344"/>
        <end position="469"/>
    </location>
</feature>
<dbReference type="VEuPathDB" id="VectorBase:LDEU004406"/>
<feature type="domain" description="Alpha-D-phosphohexomutase alpha/beta/alpha" evidence="11">
    <location>
        <begin position="64"/>
        <end position="202"/>
    </location>
</feature>
<evidence type="ECO:0000256" key="4">
    <source>
        <dbReference type="ARBA" id="ARBA00022490"/>
    </source>
</evidence>
<dbReference type="InterPro" id="IPR005845">
    <property type="entry name" value="A-D-PHexomutase_a/b/a-II"/>
</dbReference>
<dbReference type="InterPro" id="IPR016055">
    <property type="entry name" value="A-D-PHexomutase_a/b/a-I/II/III"/>
</dbReference>
<dbReference type="GO" id="GO:0000287">
    <property type="term" value="F:magnesium ion binding"/>
    <property type="evidence" value="ECO:0007669"/>
    <property type="project" value="InterPro"/>
</dbReference>
<evidence type="ECO:0000313" key="15">
    <source>
        <dbReference type="Proteomes" id="UP000288716"/>
    </source>
</evidence>
<dbReference type="EMBL" id="NCKV01001870">
    <property type="protein sequence ID" value="RWS27633.1"/>
    <property type="molecule type" value="Genomic_DNA"/>
</dbReference>
<evidence type="ECO:0000259" key="12">
    <source>
        <dbReference type="Pfam" id="PF02879"/>
    </source>
</evidence>
<gene>
    <name evidence="14" type="ORF">B4U80_07976</name>
</gene>
<evidence type="ECO:0000313" key="14">
    <source>
        <dbReference type="EMBL" id="RWS27633.1"/>
    </source>
</evidence>
<keyword evidence="15" id="KW-1185">Reference proteome</keyword>
<name>A0A443SJC9_9ACAR</name>
<dbReference type="Pfam" id="PF02879">
    <property type="entry name" value="PGM_PMM_II"/>
    <property type="match status" value="1"/>
</dbReference>
<dbReference type="STRING" id="299467.A0A443SJC9"/>
<dbReference type="PANTHER" id="PTHR45745:SF1">
    <property type="entry name" value="PHOSPHOGLUCOMUTASE 2B-RELATED"/>
    <property type="match status" value="1"/>
</dbReference>
<keyword evidence="6" id="KW-0597">Phosphoprotein</keyword>
<evidence type="ECO:0000256" key="5">
    <source>
        <dbReference type="ARBA" id="ARBA00022526"/>
    </source>
</evidence>
<comment type="caution">
    <text evidence="14">The sequence shown here is derived from an EMBL/GenBank/DDBJ whole genome shotgun (WGS) entry which is preliminary data.</text>
</comment>
<reference evidence="14 15" key="1">
    <citation type="journal article" date="2018" name="Gigascience">
        <title>Genomes of trombidid mites reveal novel predicted allergens and laterally-transferred genes associated with secondary metabolism.</title>
        <authorList>
            <person name="Dong X."/>
            <person name="Chaisiri K."/>
            <person name="Xia D."/>
            <person name="Armstrong S.D."/>
            <person name="Fang Y."/>
            <person name="Donnelly M.J."/>
            <person name="Kadowaki T."/>
            <person name="McGarry J.W."/>
            <person name="Darby A.C."/>
            <person name="Makepeace B.L."/>
        </authorList>
    </citation>
    <scope>NUCLEOTIDE SEQUENCE [LARGE SCALE GENOMIC DNA]</scope>
    <source>
        <strain evidence="14">UoL-UT</strain>
    </source>
</reference>
<dbReference type="FunFam" id="3.40.120.10:FF:000035">
    <property type="entry name" value="Pgm3p"/>
    <property type="match status" value="1"/>
</dbReference>
<dbReference type="GO" id="GO:0005737">
    <property type="term" value="C:cytoplasm"/>
    <property type="evidence" value="ECO:0007669"/>
    <property type="project" value="UniProtKB-SubCell"/>
</dbReference>
<dbReference type="PROSITE" id="PS00710">
    <property type="entry name" value="PGM_PMM"/>
    <property type="match status" value="1"/>
</dbReference>
<protein>
    <submittedName>
        <fullName evidence="14">Phosphoglucomutase-2-like protein</fullName>
    </submittedName>
</protein>
<dbReference type="CDD" id="cd05799">
    <property type="entry name" value="PGM2"/>
    <property type="match status" value="1"/>
</dbReference>
<feature type="domain" description="Alpha-D-phosphohexomutase alpha/beta/alpha" evidence="12">
    <location>
        <begin position="229"/>
        <end position="334"/>
    </location>
</feature>
<evidence type="ECO:0000256" key="3">
    <source>
        <dbReference type="ARBA" id="ARBA00010231"/>
    </source>
</evidence>
<evidence type="ECO:0000256" key="1">
    <source>
        <dbReference type="ARBA" id="ARBA00001946"/>
    </source>
</evidence>
<dbReference type="PANTHER" id="PTHR45745">
    <property type="entry name" value="PHOSPHOMANNOMUTASE 45A"/>
    <property type="match status" value="1"/>
</dbReference>
<dbReference type="Pfam" id="PF02878">
    <property type="entry name" value="PGM_PMM_I"/>
    <property type="match status" value="1"/>
</dbReference>
<dbReference type="Pfam" id="PF02880">
    <property type="entry name" value="PGM_PMM_III"/>
    <property type="match status" value="1"/>
</dbReference>
<organism evidence="14 15">
    <name type="scientific">Leptotrombidium deliense</name>
    <dbReference type="NCBI Taxonomy" id="299467"/>
    <lineage>
        <taxon>Eukaryota</taxon>
        <taxon>Metazoa</taxon>
        <taxon>Ecdysozoa</taxon>
        <taxon>Arthropoda</taxon>
        <taxon>Chelicerata</taxon>
        <taxon>Arachnida</taxon>
        <taxon>Acari</taxon>
        <taxon>Acariformes</taxon>
        <taxon>Trombidiformes</taxon>
        <taxon>Prostigmata</taxon>
        <taxon>Anystina</taxon>
        <taxon>Parasitengona</taxon>
        <taxon>Trombiculoidea</taxon>
        <taxon>Trombiculidae</taxon>
        <taxon>Leptotrombidium</taxon>
    </lineage>
</organism>
<evidence type="ECO:0000256" key="7">
    <source>
        <dbReference type="ARBA" id="ARBA00022723"/>
    </source>
</evidence>
<evidence type="ECO:0000256" key="10">
    <source>
        <dbReference type="ARBA" id="ARBA00023277"/>
    </source>
</evidence>
<dbReference type="Proteomes" id="UP000288716">
    <property type="component" value="Unassembled WGS sequence"/>
</dbReference>
<dbReference type="InterPro" id="IPR005844">
    <property type="entry name" value="A-D-PHexomutase_a/b/a-I"/>
</dbReference>
<keyword evidence="5" id="KW-0313">Glucose metabolism</keyword>
<evidence type="ECO:0000259" key="11">
    <source>
        <dbReference type="Pfam" id="PF02878"/>
    </source>
</evidence>
<dbReference type="AlphaFoldDB" id="A0A443SJC9"/>
<dbReference type="InterPro" id="IPR005846">
    <property type="entry name" value="A-D-PHexomutase_a/b/a-III"/>
</dbReference>
<keyword evidence="7" id="KW-0479">Metal-binding</keyword>
<proteinExistence type="inferred from homology"/>
<evidence type="ECO:0000256" key="2">
    <source>
        <dbReference type="ARBA" id="ARBA00004496"/>
    </source>
</evidence>
<dbReference type="SUPFAM" id="SSF55957">
    <property type="entry name" value="Phosphoglucomutase, C-terminal domain"/>
    <property type="match status" value="1"/>
</dbReference>
<dbReference type="GO" id="GO:0006166">
    <property type="term" value="P:purine ribonucleoside salvage"/>
    <property type="evidence" value="ECO:0007669"/>
    <property type="project" value="TreeGrafter"/>
</dbReference>
<comment type="similarity">
    <text evidence="3">Belongs to the phosphohexose mutase family.</text>
</comment>
<accession>A0A443SJC9</accession>
<dbReference type="GO" id="GO:0006006">
    <property type="term" value="P:glucose metabolic process"/>
    <property type="evidence" value="ECO:0007669"/>
    <property type="project" value="UniProtKB-KW"/>
</dbReference>
<keyword evidence="9" id="KW-0413">Isomerase</keyword>
<dbReference type="OrthoDB" id="8300170at2759"/>
<dbReference type="InterPro" id="IPR036900">
    <property type="entry name" value="A-D-PHexomutase_C_sf"/>
</dbReference>
<keyword evidence="8" id="KW-0460">Magnesium</keyword>
<dbReference type="InterPro" id="IPR016066">
    <property type="entry name" value="A-D-PHexomutase_CS"/>
</dbReference>
<keyword evidence="4" id="KW-0963">Cytoplasm</keyword>
<dbReference type="InterPro" id="IPR005841">
    <property type="entry name" value="Alpha-D-phosphohexomutase_SF"/>
</dbReference>
<dbReference type="GO" id="GO:0005634">
    <property type="term" value="C:nucleus"/>
    <property type="evidence" value="ECO:0007669"/>
    <property type="project" value="TreeGrafter"/>
</dbReference>